<evidence type="ECO:0000313" key="2">
    <source>
        <dbReference type="Proteomes" id="UP001054945"/>
    </source>
</evidence>
<protein>
    <submittedName>
        <fullName evidence="1">Uncharacterized protein</fullName>
    </submittedName>
</protein>
<accession>A0AAV4M6V4</accession>
<proteinExistence type="predicted"/>
<reference evidence="1 2" key="1">
    <citation type="submission" date="2021-06" db="EMBL/GenBank/DDBJ databases">
        <title>Caerostris extrusa draft genome.</title>
        <authorList>
            <person name="Kono N."/>
            <person name="Arakawa K."/>
        </authorList>
    </citation>
    <scope>NUCLEOTIDE SEQUENCE [LARGE SCALE GENOMIC DNA]</scope>
</reference>
<name>A0AAV4M6V4_CAEEX</name>
<organism evidence="1 2">
    <name type="scientific">Caerostris extrusa</name>
    <name type="common">Bark spider</name>
    <name type="synonym">Caerostris bankana</name>
    <dbReference type="NCBI Taxonomy" id="172846"/>
    <lineage>
        <taxon>Eukaryota</taxon>
        <taxon>Metazoa</taxon>
        <taxon>Ecdysozoa</taxon>
        <taxon>Arthropoda</taxon>
        <taxon>Chelicerata</taxon>
        <taxon>Arachnida</taxon>
        <taxon>Araneae</taxon>
        <taxon>Araneomorphae</taxon>
        <taxon>Entelegynae</taxon>
        <taxon>Araneoidea</taxon>
        <taxon>Araneidae</taxon>
        <taxon>Caerostris</taxon>
    </lineage>
</organism>
<dbReference type="AlphaFoldDB" id="A0AAV4M6V4"/>
<gene>
    <name evidence="1" type="ORF">CEXT_7281</name>
</gene>
<dbReference type="Proteomes" id="UP001054945">
    <property type="component" value="Unassembled WGS sequence"/>
</dbReference>
<keyword evidence="2" id="KW-1185">Reference proteome</keyword>
<sequence>MTSESMSTLDVREFKILKVWMLFSEDECRAHLILLEEKMETSPLIWDEYRTQNGSHIQDCDKNFVGDSLKRNASEICLLQSM</sequence>
<evidence type="ECO:0000313" key="1">
    <source>
        <dbReference type="EMBL" id="GIX67806.1"/>
    </source>
</evidence>
<dbReference type="EMBL" id="BPLR01019433">
    <property type="protein sequence ID" value="GIX67806.1"/>
    <property type="molecule type" value="Genomic_DNA"/>
</dbReference>
<comment type="caution">
    <text evidence="1">The sequence shown here is derived from an EMBL/GenBank/DDBJ whole genome shotgun (WGS) entry which is preliminary data.</text>
</comment>